<name>A0ABV7M8Z1_9PROT</name>
<proteinExistence type="inferred from homology"/>
<keyword evidence="4 6" id="KW-0862">Zinc</keyword>
<dbReference type="EC" id="3.4.24.-" evidence="9"/>
<sequence>MFRRLASATLLLAACATPRADMPALDSRAVNEQRLAVQRGAVADALAREDRVLRLAWPILTANAELCTKTAPALGMRLGDAKTIGVLAEGLRKEQVEALGYDETVRVLSIAPGGPAANAGLRPGDVVTAVGAENVEGLRETGEALDKVLGKQDPAPVTLSIARGAEMFEATLEPVEACDVRVVSSPKNAINAKASFKTMTVYAGLLRAVEDDNALSFIIAHELAHVAGRHPRKVIRNAGVTGTVLWAPPLVIAGQVLDIVARPVAKGLGAEAAPFTTLTTRAAAGAVRSADFEREADYVGLYMLARAGGAPEGVGDVFQLFANVSPLSSWILVSHPTVPERQLRLDLAAAEISRKRKAGAPLLPEGWTTD</sequence>
<dbReference type="InterPro" id="IPR001915">
    <property type="entry name" value="Peptidase_M48"/>
</dbReference>
<dbReference type="PROSITE" id="PS51257">
    <property type="entry name" value="PROKAR_LIPOPROTEIN"/>
    <property type="match status" value="1"/>
</dbReference>
<dbReference type="PANTHER" id="PTHR22726">
    <property type="entry name" value="METALLOENDOPEPTIDASE OMA1"/>
    <property type="match status" value="1"/>
</dbReference>
<dbReference type="Pfam" id="PF01435">
    <property type="entry name" value="Peptidase_M48"/>
    <property type="match status" value="1"/>
</dbReference>
<dbReference type="EMBL" id="JBHRVA010000002">
    <property type="protein sequence ID" value="MFC3301362.1"/>
    <property type="molecule type" value="Genomic_DNA"/>
</dbReference>
<gene>
    <name evidence="9" type="ORF">ACFONP_01280</name>
</gene>
<keyword evidence="10" id="KW-1185">Reference proteome</keyword>
<dbReference type="Pfam" id="PF17820">
    <property type="entry name" value="PDZ_6"/>
    <property type="match status" value="1"/>
</dbReference>
<dbReference type="PROSITE" id="PS50106">
    <property type="entry name" value="PDZ"/>
    <property type="match status" value="1"/>
</dbReference>
<evidence type="ECO:0000313" key="10">
    <source>
        <dbReference type="Proteomes" id="UP001595607"/>
    </source>
</evidence>
<dbReference type="SMART" id="SM00228">
    <property type="entry name" value="PDZ"/>
    <property type="match status" value="1"/>
</dbReference>
<organism evidence="9 10">
    <name type="scientific">Parvularcula lutaonensis</name>
    <dbReference type="NCBI Taxonomy" id="491923"/>
    <lineage>
        <taxon>Bacteria</taxon>
        <taxon>Pseudomonadati</taxon>
        <taxon>Pseudomonadota</taxon>
        <taxon>Alphaproteobacteria</taxon>
        <taxon>Parvularculales</taxon>
        <taxon>Parvularculaceae</taxon>
        <taxon>Parvularcula</taxon>
    </lineage>
</organism>
<dbReference type="GO" id="GO:0008237">
    <property type="term" value="F:metallopeptidase activity"/>
    <property type="evidence" value="ECO:0007669"/>
    <property type="project" value="UniProtKB-KW"/>
</dbReference>
<dbReference type="RefSeq" id="WP_189572230.1">
    <property type="nucleotide sequence ID" value="NZ_BMXU01000001.1"/>
</dbReference>
<comment type="cofactor">
    <cofactor evidence="6">
        <name>Zn(2+)</name>
        <dbReference type="ChEBI" id="CHEBI:29105"/>
    </cofactor>
    <text evidence="6">Binds 1 zinc ion per subunit.</text>
</comment>
<keyword evidence="1 6" id="KW-0645">Protease</keyword>
<comment type="similarity">
    <text evidence="6">Belongs to the peptidase M48 family.</text>
</comment>
<comment type="caution">
    <text evidence="9">The sequence shown here is derived from an EMBL/GenBank/DDBJ whole genome shotgun (WGS) entry which is preliminary data.</text>
</comment>
<dbReference type="Gene3D" id="3.30.2010.10">
    <property type="entry name" value="Metalloproteases ('zincins'), catalytic domain"/>
    <property type="match status" value="1"/>
</dbReference>
<dbReference type="SUPFAM" id="SSF50156">
    <property type="entry name" value="PDZ domain-like"/>
    <property type="match status" value="1"/>
</dbReference>
<dbReference type="InterPro" id="IPR041489">
    <property type="entry name" value="PDZ_6"/>
</dbReference>
<evidence type="ECO:0000256" key="5">
    <source>
        <dbReference type="ARBA" id="ARBA00023049"/>
    </source>
</evidence>
<feature type="signal peptide" evidence="7">
    <location>
        <begin position="1"/>
        <end position="20"/>
    </location>
</feature>
<keyword evidence="5 6" id="KW-0482">Metalloprotease</keyword>
<dbReference type="InterPro" id="IPR001478">
    <property type="entry name" value="PDZ"/>
</dbReference>
<reference evidence="10" key="1">
    <citation type="journal article" date="2019" name="Int. J. Syst. Evol. Microbiol.">
        <title>The Global Catalogue of Microorganisms (GCM) 10K type strain sequencing project: providing services to taxonomists for standard genome sequencing and annotation.</title>
        <authorList>
            <consortium name="The Broad Institute Genomics Platform"/>
            <consortium name="The Broad Institute Genome Sequencing Center for Infectious Disease"/>
            <person name="Wu L."/>
            <person name="Ma J."/>
        </authorList>
    </citation>
    <scope>NUCLEOTIDE SEQUENCE [LARGE SCALE GENOMIC DNA]</scope>
    <source>
        <strain evidence="10">KCTC 22245</strain>
    </source>
</reference>
<evidence type="ECO:0000313" key="9">
    <source>
        <dbReference type="EMBL" id="MFC3301362.1"/>
    </source>
</evidence>
<evidence type="ECO:0000256" key="2">
    <source>
        <dbReference type="ARBA" id="ARBA00022723"/>
    </source>
</evidence>
<evidence type="ECO:0000256" key="4">
    <source>
        <dbReference type="ARBA" id="ARBA00022833"/>
    </source>
</evidence>
<evidence type="ECO:0000256" key="1">
    <source>
        <dbReference type="ARBA" id="ARBA00022670"/>
    </source>
</evidence>
<evidence type="ECO:0000259" key="8">
    <source>
        <dbReference type="PROSITE" id="PS50106"/>
    </source>
</evidence>
<keyword evidence="7" id="KW-0732">Signal</keyword>
<keyword evidence="3 6" id="KW-0378">Hydrolase</keyword>
<evidence type="ECO:0000256" key="6">
    <source>
        <dbReference type="RuleBase" id="RU003983"/>
    </source>
</evidence>
<feature type="chain" id="PRO_5046752053" evidence="7">
    <location>
        <begin position="21"/>
        <end position="370"/>
    </location>
</feature>
<protein>
    <submittedName>
        <fullName evidence="9">M48 family metalloprotease</fullName>
        <ecNumber evidence="9">3.4.24.-</ecNumber>
    </submittedName>
</protein>
<accession>A0ABV7M8Z1</accession>
<evidence type="ECO:0000256" key="7">
    <source>
        <dbReference type="SAM" id="SignalP"/>
    </source>
</evidence>
<dbReference type="Gene3D" id="2.30.42.10">
    <property type="match status" value="1"/>
</dbReference>
<keyword evidence="2" id="KW-0479">Metal-binding</keyword>
<dbReference type="InterPro" id="IPR036034">
    <property type="entry name" value="PDZ_sf"/>
</dbReference>
<dbReference type="PANTHER" id="PTHR22726:SF1">
    <property type="entry name" value="METALLOENDOPEPTIDASE OMA1, MITOCHONDRIAL"/>
    <property type="match status" value="1"/>
</dbReference>
<feature type="domain" description="PDZ" evidence="8">
    <location>
        <begin position="73"/>
        <end position="138"/>
    </location>
</feature>
<dbReference type="Proteomes" id="UP001595607">
    <property type="component" value="Unassembled WGS sequence"/>
</dbReference>
<evidence type="ECO:0000256" key="3">
    <source>
        <dbReference type="ARBA" id="ARBA00022801"/>
    </source>
</evidence>
<dbReference type="InterPro" id="IPR051156">
    <property type="entry name" value="Mito/Outer_Membr_Metalloprot"/>
</dbReference>